<dbReference type="RefSeq" id="WP_049681380.1">
    <property type="nucleotide sequence ID" value="NZ_LFZW01000001.1"/>
</dbReference>
<keyword evidence="2" id="KW-1185">Reference proteome</keyword>
<accession>A0A0K9GTM5</accession>
<comment type="caution">
    <text evidence="1">The sequence shown here is derived from an EMBL/GenBank/DDBJ whole genome shotgun (WGS) entry which is preliminary data.</text>
</comment>
<name>A0A0K9GTM5_9BACI</name>
<dbReference type="STRING" id="1679170.AC625_11330"/>
<reference evidence="2" key="1">
    <citation type="submission" date="2015-07" db="EMBL/GenBank/DDBJ databases">
        <title>Genome sequencing project for genomic taxonomy and phylogenomics of Bacillus-like bacteria.</title>
        <authorList>
            <person name="Liu B."/>
            <person name="Wang J."/>
            <person name="Zhu Y."/>
            <person name="Liu G."/>
            <person name="Chen Q."/>
            <person name="Chen Z."/>
            <person name="Lan J."/>
            <person name="Che J."/>
            <person name="Ge C."/>
            <person name="Shi H."/>
            <person name="Pan Z."/>
            <person name="Liu X."/>
        </authorList>
    </citation>
    <scope>NUCLEOTIDE SEQUENCE [LARGE SCALE GENOMIC DNA]</scope>
    <source>
        <strain evidence="2">FJAT-27997</strain>
    </source>
</reference>
<protein>
    <recommendedName>
        <fullName evidence="3">DUF3219 domain-containing protein</fullName>
    </recommendedName>
</protein>
<dbReference type="Proteomes" id="UP000037146">
    <property type="component" value="Unassembled WGS sequence"/>
</dbReference>
<dbReference type="Gene3D" id="2.40.30.80">
    <property type="entry name" value="YkvR-like"/>
    <property type="match status" value="1"/>
</dbReference>
<dbReference type="OrthoDB" id="2920197at2"/>
<dbReference type="Pfam" id="PF11514">
    <property type="entry name" value="DUF3219"/>
    <property type="match status" value="1"/>
</dbReference>
<sequence length="94" mass="10954">MVKEIQLNDTKIKITQYEEEKEKNGIQISVTFYVTSDDYHDIATLLYKGTFDVIVPERHLEFRGTIQEYSTSITNLYEKGQIGEFKLTLKEGTK</sequence>
<dbReference type="PATRIC" id="fig|1679170.3.peg.2552"/>
<organism evidence="1 2">
    <name type="scientific">Peribacillus loiseleuriae</name>
    <dbReference type="NCBI Taxonomy" id="1679170"/>
    <lineage>
        <taxon>Bacteria</taxon>
        <taxon>Bacillati</taxon>
        <taxon>Bacillota</taxon>
        <taxon>Bacilli</taxon>
        <taxon>Bacillales</taxon>
        <taxon>Bacillaceae</taxon>
        <taxon>Peribacillus</taxon>
    </lineage>
</organism>
<evidence type="ECO:0000313" key="2">
    <source>
        <dbReference type="Proteomes" id="UP000037146"/>
    </source>
</evidence>
<proteinExistence type="predicted"/>
<dbReference type="InterPro" id="IPR021596">
    <property type="entry name" value="DUF3219"/>
</dbReference>
<dbReference type="SUPFAM" id="SSF159173">
    <property type="entry name" value="YkvR-like"/>
    <property type="match status" value="1"/>
</dbReference>
<evidence type="ECO:0000313" key="1">
    <source>
        <dbReference type="EMBL" id="KMY50029.1"/>
    </source>
</evidence>
<dbReference type="InterPro" id="IPR023105">
    <property type="entry name" value="YkvR-like_sf"/>
</dbReference>
<gene>
    <name evidence="1" type="ORF">AC625_11330</name>
</gene>
<dbReference type="EMBL" id="LFZW01000001">
    <property type="protein sequence ID" value="KMY50029.1"/>
    <property type="molecule type" value="Genomic_DNA"/>
</dbReference>
<dbReference type="AlphaFoldDB" id="A0A0K9GTM5"/>
<evidence type="ECO:0008006" key="3">
    <source>
        <dbReference type="Google" id="ProtNLM"/>
    </source>
</evidence>